<dbReference type="EMBL" id="JAATJU010025624">
    <property type="protein sequence ID" value="KAH0502999.1"/>
    <property type="molecule type" value="Genomic_DNA"/>
</dbReference>
<keyword evidence="1 3" id="KW-0853">WD repeat</keyword>
<feature type="repeat" description="WD" evidence="3">
    <location>
        <begin position="553"/>
        <end position="588"/>
    </location>
</feature>
<dbReference type="InterPro" id="IPR019775">
    <property type="entry name" value="WD40_repeat_CS"/>
</dbReference>
<protein>
    <submittedName>
        <fullName evidence="5">Testis-expressed sequence 26 protein</fullName>
    </submittedName>
</protein>
<comment type="caution">
    <text evidence="5">The sequence shown here is derived from an EMBL/GenBank/DDBJ whole genome shotgun (WGS) entry which is preliminary data.</text>
</comment>
<feature type="repeat" description="WD" evidence="3">
    <location>
        <begin position="877"/>
        <end position="909"/>
    </location>
</feature>
<evidence type="ECO:0000313" key="6">
    <source>
        <dbReference type="Proteomes" id="UP000710432"/>
    </source>
</evidence>
<dbReference type="InterPro" id="IPR011047">
    <property type="entry name" value="Quinoprotein_ADH-like_sf"/>
</dbReference>
<dbReference type="PRINTS" id="PR00320">
    <property type="entry name" value="GPROTEINBRPT"/>
</dbReference>
<dbReference type="InterPro" id="IPR015943">
    <property type="entry name" value="WD40/YVTN_repeat-like_dom_sf"/>
</dbReference>
<keyword evidence="2" id="KW-0677">Repeat</keyword>
<dbReference type="PROSITE" id="PS50294">
    <property type="entry name" value="WD_REPEATS_REGION"/>
    <property type="match status" value="2"/>
</dbReference>
<dbReference type="InterPro" id="IPR036322">
    <property type="entry name" value="WD40_repeat_dom_sf"/>
</dbReference>
<evidence type="ECO:0000256" key="4">
    <source>
        <dbReference type="SAM" id="MobiDB-lite"/>
    </source>
</evidence>
<dbReference type="Pfam" id="PF00400">
    <property type="entry name" value="WD40"/>
    <property type="match status" value="6"/>
</dbReference>
<dbReference type="PANTHER" id="PTHR44324:SF4">
    <property type="entry name" value="WD40 REPEAT DOMAIN 95"/>
    <property type="match status" value="1"/>
</dbReference>
<dbReference type="PROSITE" id="PS00678">
    <property type="entry name" value="WD_REPEATS_1"/>
    <property type="match status" value="2"/>
</dbReference>
<feature type="region of interest" description="Disordered" evidence="4">
    <location>
        <begin position="148"/>
        <end position="167"/>
    </location>
</feature>
<dbReference type="InterPro" id="IPR051242">
    <property type="entry name" value="WD-EF-hand_domain"/>
</dbReference>
<feature type="repeat" description="WD" evidence="3">
    <location>
        <begin position="517"/>
        <end position="542"/>
    </location>
</feature>
<feature type="repeat" description="WD" evidence="3">
    <location>
        <begin position="719"/>
        <end position="751"/>
    </location>
</feature>
<accession>A0A8J6G2C5</accession>
<name>A0A8J6G2C5_MICOH</name>
<dbReference type="InterPro" id="IPR020472">
    <property type="entry name" value="WD40_PAC1"/>
</dbReference>
<evidence type="ECO:0000256" key="2">
    <source>
        <dbReference type="ARBA" id="ARBA00022737"/>
    </source>
</evidence>
<dbReference type="InterPro" id="IPR001680">
    <property type="entry name" value="WD40_rpt"/>
</dbReference>
<proteinExistence type="predicted"/>
<dbReference type="PANTHER" id="PTHR44324">
    <property type="entry name" value="WD40 REPEAT DOMAIN 95"/>
    <property type="match status" value="1"/>
</dbReference>
<dbReference type="SMART" id="SM00320">
    <property type="entry name" value="WD40"/>
    <property type="match status" value="8"/>
</dbReference>
<feature type="compositionally biased region" description="Polar residues" evidence="4">
    <location>
        <begin position="150"/>
        <end position="166"/>
    </location>
</feature>
<reference evidence="5" key="1">
    <citation type="submission" date="2020-03" db="EMBL/GenBank/DDBJ databases">
        <title>Studies in the Genomics of Life Span.</title>
        <authorList>
            <person name="Glass D."/>
        </authorList>
    </citation>
    <scope>NUCLEOTIDE SEQUENCE</scope>
    <source>
        <strain evidence="5">LTLLF</strain>
        <tissue evidence="5">Muscle</tissue>
    </source>
</reference>
<dbReference type="PROSITE" id="PS50082">
    <property type="entry name" value="WD_REPEATS_2"/>
    <property type="match status" value="5"/>
</dbReference>
<dbReference type="AlphaFoldDB" id="A0A8J6G2C5"/>
<dbReference type="Proteomes" id="UP000710432">
    <property type="component" value="Unassembled WGS sequence"/>
</dbReference>
<organism evidence="5 6">
    <name type="scientific">Microtus ochrogaster</name>
    <name type="common">Prairie vole</name>
    <dbReference type="NCBI Taxonomy" id="79684"/>
    <lineage>
        <taxon>Eukaryota</taxon>
        <taxon>Metazoa</taxon>
        <taxon>Chordata</taxon>
        <taxon>Craniata</taxon>
        <taxon>Vertebrata</taxon>
        <taxon>Euteleostomi</taxon>
        <taxon>Mammalia</taxon>
        <taxon>Eutheria</taxon>
        <taxon>Euarchontoglires</taxon>
        <taxon>Glires</taxon>
        <taxon>Rodentia</taxon>
        <taxon>Myomorpha</taxon>
        <taxon>Muroidea</taxon>
        <taxon>Cricetidae</taxon>
        <taxon>Arvicolinae</taxon>
        <taxon>Microtus</taxon>
    </lineage>
</organism>
<dbReference type="Gene3D" id="2.130.10.10">
    <property type="entry name" value="YVTN repeat-like/Quinoprotein amine dehydrogenase"/>
    <property type="match status" value="4"/>
</dbReference>
<evidence type="ECO:0000256" key="1">
    <source>
        <dbReference type="ARBA" id="ARBA00022574"/>
    </source>
</evidence>
<dbReference type="SUPFAM" id="SSF50978">
    <property type="entry name" value="WD40 repeat-like"/>
    <property type="match status" value="1"/>
</dbReference>
<evidence type="ECO:0000256" key="3">
    <source>
        <dbReference type="PROSITE-ProRule" id="PRU00221"/>
    </source>
</evidence>
<dbReference type="SUPFAM" id="SSF50998">
    <property type="entry name" value="Quinoprotein alcohol dehydrogenase-like"/>
    <property type="match status" value="1"/>
</dbReference>
<sequence length="1073" mass="118970">MEKVREAIANQFVSHTKRDFVDLTQAKKTMKSFPMSRDWKELLPRPLDTEFRHHYQIPAKIPELQDFSFKYGCYSSLPVASQGLVPSVLRSYMRNQERTKNQTTYESDYGKDCLDFLMILDSFSPSQIHKYLQSVSYKAAILGEPVMPRAQTSPTRPQPSGESGLQSVEPPAWLLRACLTGERMRSHSVSTQEPTLRKTPLHHADLTQSLRAEKSIGQIEQLFMKIDYEAVGSIQWDGFCTYLQLEYSEQAKAAARRAEAALLLPAVQQRLSYGRPVLRILSMPDDTLITIREDGAIYFWSPQLKLKRKKPIFGKSSSRKSQWVTDIVSMPQYNKLIVGTGSRELQLYELSNLEPYCQIGGLEAVPLKLDYCSVEHDKCLILYGDDQGCVNILVLASVGELLRTWKKMPKVENMPSIAVHSAAASPNAEYTRWKVHGDCVTQLNYYDSINAVISSSNHEPTALVIGFAMGATNVKKKLEEIRNVGKTVKKGKSSALLAVPRRRAECDHTVFSIHKGVKAFSFCREKNLLVTGGMDRLVRVWNPYLPGKPTGVLRGHTAPVVYVHVSLEESKVFSMSADNTVKIWDLETHGCCFTASSKASGIKGELSACLYLPGPRTLCVATDALAFLHLKVGSVPEPHLVRSHQEPVVCCRYNPAFRHVVSCCEASVVKVWDFDTGRQVSEFIGCHGDASVTCLTFDSSGRRCAIAVGWDRRINVYFNHGHKEDILCVAQCPPFLLATSSYDGEIIVWNVVSGHMYCKLNPPSPLDGQDHREGPDRSVSRLAFLKTRARKLDSTAASLISNGPGGSVTFWKLFSGAGLIANFTLSKGKAQVSSIVVTAGDTLTYLADQQGFVHVYDIQEYGLRGPELQAPKTVTSWRAHVSMVTSLELIEDDSILLSSSLDRTVRLWSKDGAYIGTFGQSRPWDVFTPASWSHPRVPFEILTDPQSMPTHPILETDIPAGCSGEGQERDIVMEEKVLSETAKTQNLPSPGGLTGKAEAKEDKSRWSAFCHGSLAGPLLSSDILTTSLLKLFARTDSISHSTNDDPTTTKKAATLLYLSLCNPGSSWVPVERI</sequence>
<feature type="repeat" description="WD" evidence="3">
    <location>
        <begin position="641"/>
        <end position="682"/>
    </location>
</feature>
<evidence type="ECO:0000313" key="5">
    <source>
        <dbReference type="EMBL" id="KAH0502999.1"/>
    </source>
</evidence>
<gene>
    <name evidence="5" type="ORF">LTLLF_189970</name>
</gene>